<dbReference type="EMBL" id="JBHLUD010000011">
    <property type="protein sequence ID" value="MFC0546087.1"/>
    <property type="molecule type" value="Genomic_DNA"/>
</dbReference>
<dbReference type="Proteomes" id="UP001589810">
    <property type="component" value="Unassembled WGS sequence"/>
</dbReference>
<organism evidence="1 2">
    <name type="scientific">Kutzneria chonburiensis</name>
    <dbReference type="NCBI Taxonomy" id="1483604"/>
    <lineage>
        <taxon>Bacteria</taxon>
        <taxon>Bacillati</taxon>
        <taxon>Actinomycetota</taxon>
        <taxon>Actinomycetes</taxon>
        <taxon>Pseudonocardiales</taxon>
        <taxon>Pseudonocardiaceae</taxon>
        <taxon>Kutzneria</taxon>
    </lineage>
</organism>
<dbReference type="RefSeq" id="WP_273943366.1">
    <property type="nucleotide sequence ID" value="NZ_CP097263.1"/>
</dbReference>
<comment type="caution">
    <text evidence="1">The sequence shown here is derived from an EMBL/GenBank/DDBJ whole genome shotgun (WGS) entry which is preliminary data.</text>
</comment>
<proteinExistence type="predicted"/>
<evidence type="ECO:0000313" key="1">
    <source>
        <dbReference type="EMBL" id="MFC0546087.1"/>
    </source>
</evidence>
<reference evidence="1 2" key="1">
    <citation type="submission" date="2024-09" db="EMBL/GenBank/DDBJ databases">
        <authorList>
            <person name="Sun Q."/>
            <person name="Mori K."/>
        </authorList>
    </citation>
    <scope>NUCLEOTIDE SEQUENCE [LARGE SCALE GENOMIC DNA]</scope>
    <source>
        <strain evidence="1 2">TBRC 1432</strain>
    </source>
</reference>
<dbReference type="SUPFAM" id="SSF53756">
    <property type="entry name" value="UDP-Glycosyltransferase/glycogen phosphorylase"/>
    <property type="match status" value="1"/>
</dbReference>
<keyword evidence="2" id="KW-1185">Reference proteome</keyword>
<protein>
    <submittedName>
        <fullName evidence="1">Uncharacterized protein</fullName>
    </submittedName>
</protein>
<accession>A0ABV6N1B6</accession>
<evidence type="ECO:0000313" key="2">
    <source>
        <dbReference type="Proteomes" id="UP001589810"/>
    </source>
</evidence>
<gene>
    <name evidence="1" type="ORF">ACFFH7_31545</name>
</gene>
<name>A0ABV6N1B6_9PSEU</name>
<sequence>MDGQTWVRAPIGMGAAERVTVAGCRPVLVMVPTMTAGTRLAEVVPLVEADHRIQPVYTVPGSTERWHGLEEYVRSLGAMVLPWEQAKRESYDLVLTASHREIEQVRGKVMVLSHGVGNAKSRRYSRKAGGATRGTTGLDREVLTYRGRVIPAALMLSHDKELALLRKRCPEAHGAAVVAGDICLDRMVASRRYREGYRMALGVSEDECLVTISSTWGPESTFGQHLELYQRLSAQGCRVVAQLHPNIVAAHGSGAVLGWLGDSIRAGLRVLPPDRGWQAAVIASDVVIGDHGSCTMYAAASGTPTVVATEPPALWPGSPADVLVRNAPRLDHGRELWSQLRKVMAEHEGPDVELATAITARPGQAAAITRSTMYRLLGLPEPARALPANVVPVPWTS</sequence>